<dbReference type="Pfam" id="PF00227">
    <property type="entry name" value="Proteasome"/>
    <property type="match status" value="1"/>
</dbReference>
<evidence type="ECO:0000313" key="2">
    <source>
        <dbReference type="Proteomes" id="UP001596114"/>
    </source>
</evidence>
<dbReference type="InterPro" id="IPR029055">
    <property type="entry name" value="Ntn_hydrolases_N"/>
</dbReference>
<comment type="caution">
    <text evidence="1">The sequence shown here is derived from an EMBL/GenBank/DDBJ whole genome shotgun (WGS) entry which is preliminary data.</text>
</comment>
<dbReference type="EMBL" id="JBHSNF010000002">
    <property type="protein sequence ID" value="MFC5526347.1"/>
    <property type="molecule type" value="Genomic_DNA"/>
</dbReference>
<dbReference type="Gene3D" id="3.60.20.10">
    <property type="entry name" value="Glutamine Phosphoribosylpyrophosphate, subunit 1, domain 1"/>
    <property type="match status" value="1"/>
</dbReference>
<accession>A0ABW0QS35</accession>
<dbReference type="InterPro" id="IPR001353">
    <property type="entry name" value="Proteasome_sua/b"/>
</dbReference>
<gene>
    <name evidence="1" type="ORF">ACFPPA_11445</name>
</gene>
<reference evidence="2" key="1">
    <citation type="journal article" date="2019" name="Int. J. Syst. Evol. Microbiol.">
        <title>The Global Catalogue of Microorganisms (GCM) 10K type strain sequencing project: providing services to taxonomists for standard genome sequencing and annotation.</title>
        <authorList>
            <consortium name="The Broad Institute Genomics Platform"/>
            <consortium name="The Broad Institute Genome Sequencing Center for Infectious Disease"/>
            <person name="Wu L."/>
            <person name="Ma J."/>
        </authorList>
    </citation>
    <scope>NUCLEOTIDE SEQUENCE [LARGE SCALE GENOMIC DNA]</scope>
    <source>
        <strain evidence="2">CGMCC 1.16619</strain>
    </source>
</reference>
<dbReference type="PIRSF" id="PIRSF009120">
    <property type="entry name" value="UCP009120_prtse"/>
    <property type="match status" value="1"/>
</dbReference>
<keyword evidence="2" id="KW-1185">Reference proteome</keyword>
<dbReference type="RefSeq" id="WP_377319937.1">
    <property type="nucleotide sequence ID" value="NZ_JBHSNF010000002.1"/>
</dbReference>
<name>A0ABW0QS35_9GAMM</name>
<evidence type="ECO:0000313" key="1">
    <source>
        <dbReference type="EMBL" id="MFC5526347.1"/>
    </source>
</evidence>
<sequence>MTYCVGLFLDQGLVMLADTRTNAGLDNISCFAKLQQFHRPGERMIATMTAGNLAVSQAVINLIQEGLPHPETGVQETIYSVPTMFGAAALVSQAVRHVHQIHGKAMQEQDVPFDVSILLGGQVANRTMRLFQVYAAGNFIEATGDTPFLQVGEHKYGKPILDRAVSSATSLTEGVKLALISMDSTLRSNLSVGMPLDLLVYRKDSIDGVETHRIEKGDAYFGMIRERWSAALAEAHRKIPAPSWLSGPYPADPAD</sequence>
<dbReference type="Proteomes" id="UP001596114">
    <property type="component" value="Unassembled WGS sequence"/>
</dbReference>
<dbReference type="InterPro" id="IPR016545">
    <property type="entry name" value="UCP009120_prtse"/>
</dbReference>
<protein>
    <submittedName>
        <fullName evidence="1">Peptidase</fullName>
    </submittedName>
</protein>
<dbReference type="SUPFAM" id="SSF56235">
    <property type="entry name" value="N-terminal nucleophile aminohydrolases (Ntn hydrolases)"/>
    <property type="match status" value="1"/>
</dbReference>
<organism evidence="1 2">
    <name type="scientific">Rhodanobacter ginsengisoli</name>
    <dbReference type="NCBI Taxonomy" id="418646"/>
    <lineage>
        <taxon>Bacteria</taxon>
        <taxon>Pseudomonadati</taxon>
        <taxon>Pseudomonadota</taxon>
        <taxon>Gammaproteobacteria</taxon>
        <taxon>Lysobacterales</taxon>
        <taxon>Rhodanobacteraceae</taxon>
        <taxon>Rhodanobacter</taxon>
    </lineage>
</organism>
<proteinExistence type="predicted"/>